<dbReference type="SUPFAM" id="SSF52047">
    <property type="entry name" value="RNI-like"/>
    <property type="match status" value="1"/>
</dbReference>
<protein>
    <recommendedName>
        <fullName evidence="3">F-box domain-containing protein</fullName>
    </recommendedName>
</protein>
<evidence type="ECO:0000313" key="1">
    <source>
        <dbReference type="EMBL" id="KAF4966389.1"/>
    </source>
</evidence>
<dbReference type="OrthoDB" id="2520703at2759"/>
<reference evidence="1" key="1">
    <citation type="journal article" date="2020" name="BMC Genomics">
        <title>Correction to: Identification and distribution of gene clusters required for synthesis of sphingolipid metabolism inhibitors in diverse species of the filamentous fungus Fusarium.</title>
        <authorList>
            <person name="Kim H.S."/>
            <person name="Lohmar J.M."/>
            <person name="Busman M."/>
            <person name="Brown D.W."/>
            <person name="Naumann T.A."/>
            <person name="Divon H.H."/>
            <person name="Lysoe E."/>
            <person name="Uhlig S."/>
            <person name="Proctor R.H."/>
        </authorList>
    </citation>
    <scope>NUCLEOTIDE SEQUENCE</scope>
    <source>
        <strain evidence="1">NRRL 20472</strain>
    </source>
</reference>
<keyword evidence="2" id="KW-1185">Reference proteome</keyword>
<reference evidence="1" key="2">
    <citation type="submission" date="2020-05" db="EMBL/GenBank/DDBJ databases">
        <authorList>
            <person name="Kim H.-S."/>
            <person name="Proctor R.H."/>
            <person name="Brown D.W."/>
        </authorList>
    </citation>
    <scope>NUCLEOTIDE SEQUENCE</scope>
    <source>
        <strain evidence="1">NRRL 20472</strain>
    </source>
</reference>
<organism evidence="1 2">
    <name type="scientific">Fusarium sarcochroum</name>
    <dbReference type="NCBI Taxonomy" id="1208366"/>
    <lineage>
        <taxon>Eukaryota</taxon>
        <taxon>Fungi</taxon>
        <taxon>Dikarya</taxon>
        <taxon>Ascomycota</taxon>
        <taxon>Pezizomycotina</taxon>
        <taxon>Sordariomycetes</taxon>
        <taxon>Hypocreomycetidae</taxon>
        <taxon>Hypocreales</taxon>
        <taxon>Nectriaceae</taxon>
        <taxon>Fusarium</taxon>
        <taxon>Fusarium lateritium species complex</taxon>
    </lineage>
</organism>
<accession>A0A8H4TYL4</accession>
<proteinExistence type="predicted"/>
<gene>
    <name evidence="1" type="ORF">FSARC_5898</name>
</gene>
<dbReference type="EMBL" id="JABEXW010000294">
    <property type="protein sequence ID" value="KAF4966389.1"/>
    <property type="molecule type" value="Genomic_DNA"/>
</dbReference>
<name>A0A8H4TYL4_9HYPO</name>
<evidence type="ECO:0000313" key="2">
    <source>
        <dbReference type="Proteomes" id="UP000622797"/>
    </source>
</evidence>
<dbReference type="AlphaFoldDB" id="A0A8H4TYL4"/>
<sequence length="532" mass="60296">MPASSISRLPDDVLWLIFTEFCLHCHGGYSQSWDERPLRPIRSRRKRHQASDDKSWYSIERQNLVSLSLTCKIFRDVAQPILYHEFALGCGSSWLSDLYTWEGRLVSFMRTLARRRDLARSVQVIYVHTLLIYEKDKKEQEENRTAIQEAAHSFGIDLPTVWEQRLSTISPDDSIDWPEVYPVFLGAYLNDKPDLTEKQKRRLDRAMNDGSKPALRWMNAEMVAMLITLTPNLQYLSLLGGPQWPSCGLPKSALQSLGVSTLPLKVLDLGVGASSIIELAPYLETLNLHQSFHIGWPITTKMPYMRTLRLTDVLISAGTLQGLLSACTGGLVAFEYEAFADEMRRAHGDSGPSISHFHAFEAIEYLKMHKNTLQTLHLDLSNLKEEIEKIPEGTNLKEFTTLQHIHINTALLFGFGPLSESFDDDQELIRFLPTSVVSLAICRNGSSSFTKKVLASLADGISKDQNVLPFLKWVGCSGEDMSSALKPLFEARSIEFSDRAWYLRELRPYLSASNESSRLEFPNWDSDDADDL</sequence>
<comment type="caution">
    <text evidence="1">The sequence shown here is derived from an EMBL/GenBank/DDBJ whole genome shotgun (WGS) entry which is preliminary data.</text>
</comment>
<evidence type="ECO:0008006" key="3">
    <source>
        <dbReference type="Google" id="ProtNLM"/>
    </source>
</evidence>
<dbReference type="Proteomes" id="UP000622797">
    <property type="component" value="Unassembled WGS sequence"/>
</dbReference>